<sequence>MSEQQYGMMKMSIFENAGQGGLFPGLLQWLPGSERLKPSLLSAQHPDAIRKVTNDGIEYGTAVPYAYRHQYGVGTNEQGEKIQQRKFLVLVAEDVAEIRRIIARHVGI</sequence>
<evidence type="ECO:0000313" key="1">
    <source>
        <dbReference type="EMBL" id="TQE99380.1"/>
    </source>
</evidence>
<dbReference type="EMBL" id="VIFK01000066">
    <property type="protein sequence ID" value="TQE99380.1"/>
    <property type="molecule type" value="Genomic_DNA"/>
</dbReference>
<proteinExistence type="predicted"/>
<name>A0A540VRJ1_9GAMM</name>
<reference evidence="1 2" key="1">
    <citation type="submission" date="2019-06" db="EMBL/GenBank/DDBJ databases">
        <title>Metagenome assembled Genome of Spiribacter salinus SL48-SHIP from the microbial mat of Salt Lake 48 (Novosibirsk region, Russia).</title>
        <authorList>
            <person name="Shipova A."/>
            <person name="Rozanov A.S."/>
            <person name="Bryanskaya A.V."/>
            <person name="Peltek S.E."/>
        </authorList>
    </citation>
    <scope>NUCLEOTIDE SEQUENCE [LARGE SCALE GENOMIC DNA]</scope>
    <source>
        <strain evidence="1">SL48-SHIP-2</strain>
    </source>
</reference>
<comment type="caution">
    <text evidence="1">The sequence shown here is derived from an EMBL/GenBank/DDBJ whole genome shotgun (WGS) entry which is preliminary data.</text>
</comment>
<accession>A0A540VRJ1</accession>
<dbReference type="AlphaFoldDB" id="A0A540VRJ1"/>
<dbReference type="Proteomes" id="UP000315400">
    <property type="component" value="Unassembled WGS sequence"/>
</dbReference>
<evidence type="ECO:0000313" key="2">
    <source>
        <dbReference type="Proteomes" id="UP000315400"/>
    </source>
</evidence>
<organism evidence="1 2">
    <name type="scientific">Spiribacter salinus</name>
    <dbReference type="NCBI Taxonomy" id="1335746"/>
    <lineage>
        <taxon>Bacteria</taxon>
        <taxon>Pseudomonadati</taxon>
        <taxon>Pseudomonadota</taxon>
        <taxon>Gammaproteobacteria</taxon>
        <taxon>Chromatiales</taxon>
        <taxon>Ectothiorhodospiraceae</taxon>
        <taxon>Spiribacter</taxon>
    </lineage>
</organism>
<protein>
    <submittedName>
        <fullName evidence="1">Uncharacterized protein</fullName>
    </submittedName>
</protein>
<gene>
    <name evidence="1" type="ORF">FKY71_08910</name>
</gene>